<evidence type="ECO:0000259" key="7">
    <source>
        <dbReference type="Pfam" id="PF05699"/>
    </source>
</evidence>
<keyword evidence="9" id="KW-1185">Reference proteome</keyword>
<dbReference type="EMBL" id="JH725206">
    <property type="protein sequence ID" value="EJP61512.1"/>
    <property type="molecule type" value="Genomic_DNA"/>
</dbReference>
<reference evidence="8 9" key="1">
    <citation type="journal article" date="2012" name="Sci. Rep.">
        <title>Genomic perspectives on the evolution of fungal entomopathogenicity in Beauveria bassiana.</title>
        <authorList>
            <person name="Xiao G."/>
            <person name="Ying S.H."/>
            <person name="Zheng P."/>
            <person name="Wang Z.L."/>
            <person name="Zhang S."/>
            <person name="Xie X.Q."/>
            <person name="Shang Y."/>
            <person name="St Leger R.J."/>
            <person name="Zhao G.P."/>
            <person name="Wang C."/>
            <person name="Feng M.G."/>
        </authorList>
    </citation>
    <scope>NUCLEOTIDE SEQUENCE [LARGE SCALE GENOMIC DNA]</scope>
    <source>
        <strain evidence="8 9">ARSEF 2860</strain>
    </source>
</reference>
<dbReference type="InParanoid" id="J4UFU6"/>
<dbReference type="PANTHER" id="PTHR46481">
    <property type="entry name" value="ZINC FINGER BED DOMAIN-CONTAINING PROTEIN 4"/>
    <property type="match status" value="1"/>
</dbReference>
<protein>
    <submittedName>
        <fullName evidence="8">Transposase-like protein</fullName>
    </submittedName>
</protein>
<dbReference type="Proteomes" id="UP000002762">
    <property type="component" value="Unassembled WGS sequence"/>
</dbReference>
<evidence type="ECO:0000313" key="8">
    <source>
        <dbReference type="EMBL" id="EJP61512.1"/>
    </source>
</evidence>
<keyword evidence="3" id="KW-0863">Zinc-finger</keyword>
<evidence type="ECO:0000256" key="2">
    <source>
        <dbReference type="ARBA" id="ARBA00022723"/>
    </source>
</evidence>
<dbReference type="GO" id="GO:0046983">
    <property type="term" value="F:protein dimerization activity"/>
    <property type="evidence" value="ECO:0007669"/>
    <property type="project" value="InterPro"/>
</dbReference>
<organism evidence="8 9">
    <name type="scientific">Beauveria bassiana (strain ARSEF 2860)</name>
    <name type="common">White muscardine disease fungus</name>
    <name type="synonym">Tritirachium shiotae</name>
    <dbReference type="NCBI Taxonomy" id="655819"/>
    <lineage>
        <taxon>Eukaryota</taxon>
        <taxon>Fungi</taxon>
        <taxon>Dikarya</taxon>
        <taxon>Ascomycota</taxon>
        <taxon>Pezizomycotina</taxon>
        <taxon>Sordariomycetes</taxon>
        <taxon>Hypocreomycetidae</taxon>
        <taxon>Hypocreales</taxon>
        <taxon>Cordycipitaceae</taxon>
        <taxon>Beauveria</taxon>
    </lineage>
</organism>
<dbReference type="Pfam" id="PF05699">
    <property type="entry name" value="Dimer_Tnp_hAT"/>
    <property type="match status" value="1"/>
</dbReference>
<feature type="compositionally biased region" description="Polar residues" evidence="6">
    <location>
        <begin position="75"/>
        <end position="87"/>
    </location>
</feature>
<sequence>MRDEVASFIYITGGINRNKFAQIPEAHAERHGACATKCPYAGDAPQRDTSVSPGPLEGPQRLITRDSIPVRTRPFTESSSPIRQQSVRPAAEKRQQRPNTNRFAPLPAQNQDADDALADAEVLIAEAQNQLDIRASILRAYSQAIAKCAEQFSSGYGKRFAQHIRSTILQHWSAASYREASPAPDHAAILDSVEKTPRTAPLDKTVTFAGVTRAANETQPGNRKITPKDAPRRKAQTPRNNKRVLIRLRKDSKFFGKSLQIQLAIRDKLHLQLADLLDMEETNTGFALAPSTMAIQQKILQNQQLWGSLIGLEIAERDIEWHTYLIKHFPRTITSWDGTELDYKQTVEEAIKEQTGLHPKQKVCGNCGSRTHDRESCKANTRCVGCHGPHDTGSSECFALPKRTAHGTRALSKTEHNYAIRQGKSAYERWELSQQQSKPTETTKGPAENQDTGDVEMTEVEYTEPELQNTITTGEQTDQAQDAPLLDSHENIEQTTSSLTNIIETAIWTCGHRQSNHKAGKNPWWNEECANTPLDFRVLWLRRAKRDFWRGIIASITAPDDVYKATRWLKPRQRISPPPIRVGEQIFSTNKDKARALGRARLTRRSASDDIADPWSIPVTPETSIPFDQKLSYEETRFGLLSTGNTSPGADGITVHMLQKLWPICLRVEELIPVVEQGPGEVVATAYSAKVQGIKQVCRAGKRAKSRTNKSTWNEAREPDEERGEKARDSSYHEIWYCKHCGSAKKPHSITTNLSRARKHLRDFHGIRVPEQAERSHLQKQQHGTITDMFGRQEERQANRDIDEETYLTNAINVPAFEEALARLLAVRNIAHTFIEYPEFQAVILSCNYMARDVLLRSRRAVPKLLEKTYAQHKQGLSEKLHNSLSSMVHFTIVMWTSSEQKAAYQAIVVHFVDAETREVAQALLSLREFKGSHSGELQAKTFLEVVKEYDLGRKIGYFTMDNHEANDTMLDGVAEEIEGLDPVARRLQCSGHVMNLIVQAFLSRSKAKKIQEDEQEGIDEASKIGKALPRNNDTRWNSWFRLIDVAIERRTKLMDWIEENHAKIEKDALGHSDWDELKDIQAFLQVFHQISVRQGRENTLDEVLAHMDFLHEHFTQTRNRASSNPRFYARFHVAWLKFEKYYQLTEQAPVGRGTQAGFLWVSGAVKAVRKIWLTEYKAYQLPDKQQENSQELDEFDRWRRKVYCTTSEVKDEFDRFIDSSQAAIGQQIALQWWLEPTQRENFPLLCRMAIDVFSIPPMSTEAERIFSGTRRQVTWDRSNMSAKMVEACECIKSWISVPKGKGRPLLAGVFRRAGDVDAAVRILQEDIERSQGEKSNGGPEHTGTVVRRNRILIFCTYGIKIFFDALKFGEQEVHGIEYLPHRALATLAALAICTVL</sequence>
<evidence type="ECO:0000256" key="5">
    <source>
        <dbReference type="ARBA" id="ARBA00023242"/>
    </source>
</evidence>
<proteinExistence type="predicted"/>
<dbReference type="HOGENOM" id="CLU_254540_0_0_1"/>
<evidence type="ECO:0000256" key="4">
    <source>
        <dbReference type="ARBA" id="ARBA00022833"/>
    </source>
</evidence>
<feature type="region of interest" description="Disordered" evidence="6">
    <location>
        <begin position="701"/>
        <end position="726"/>
    </location>
</feature>
<dbReference type="GO" id="GO:0008270">
    <property type="term" value="F:zinc ion binding"/>
    <property type="evidence" value="ECO:0007669"/>
    <property type="project" value="UniProtKB-KW"/>
</dbReference>
<feature type="region of interest" description="Disordered" evidence="6">
    <location>
        <begin position="45"/>
        <end position="108"/>
    </location>
</feature>
<dbReference type="InterPro" id="IPR052035">
    <property type="entry name" value="ZnF_BED_domain_contain"/>
</dbReference>
<feature type="region of interest" description="Disordered" evidence="6">
    <location>
        <begin position="214"/>
        <end position="240"/>
    </location>
</feature>
<keyword evidence="5" id="KW-0539">Nucleus</keyword>
<gene>
    <name evidence="8" type="ORF">BBA_09536</name>
</gene>
<feature type="region of interest" description="Disordered" evidence="6">
    <location>
        <begin position="430"/>
        <end position="455"/>
    </location>
</feature>
<dbReference type="PANTHER" id="PTHR46481:SF10">
    <property type="entry name" value="ZINC FINGER BED DOMAIN-CONTAINING PROTEIN 39"/>
    <property type="match status" value="1"/>
</dbReference>
<comment type="subcellular location">
    <subcellularLocation>
        <location evidence="1">Nucleus</location>
    </subcellularLocation>
</comment>
<evidence type="ECO:0000256" key="6">
    <source>
        <dbReference type="SAM" id="MobiDB-lite"/>
    </source>
</evidence>
<keyword evidence="2" id="KW-0479">Metal-binding</keyword>
<feature type="domain" description="HAT C-terminal dimerisation" evidence="7">
    <location>
        <begin position="1230"/>
        <end position="1296"/>
    </location>
</feature>
<accession>J4UFU6</accession>
<dbReference type="GO" id="GO:0005634">
    <property type="term" value="C:nucleus"/>
    <property type="evidence" value="ECO:0007669"/>
    <property type="project" value="UniProtKB-SubCell"/>
</dbReference>
<keyword evidence="4" id="KW-0862">Zinc</keyword>
<dbReference type="SUPFAM" id="SSF53098">
    <property type="entry name" value="Ribonuclease H-like"/>
    <property type="match status" value="1"/>
</dbReference>
<name>J4UFU6_BEAB2</name>
<feature type="compositionally biased region" description="Polar residues" evidence="6">
    <location>
        <begin position="432"/>
        <end position="443"/>
    </location>
</feature>
<evidence type="ECO:0000313" key="9">
    <source>
        <dbReference type="Proteomes" id="UP000002762"/>
    </source>
</evidence>
<dbReference type="RefSeq" id="XP_008602855.1">
    <property type="nucleotide sequence ID" value="XM_008604633.1"/>
</dbReference>
<evidence type="ECO:0000256" key="3">
    <source>
        <dbReference type="ARBA" id="ARBA00022771"/>
    </source>
</evidence>
<dbReference type="GeneID" id="19892548"/>
<dbReference type="InterPro" id="IPR008906">
    <property type="entry name" value="HATC_C_dom"/>
</dbReference>
<dbReference type="InterPro" id="IPR012337">
    <property type="entry name" value="RNaseH-like_sf"/>
</dbReference>
<evidence type="ECO:0000256" key="1">
    <source>
        <dbReference type="ARBA" id="ARBA00004123"/>
    </source>
</evidence>